<proteinExistence type="predicted"/>
<evidence type="ECO:0000313" key="1">
    <source>
        <dbReference type="EMBL" id="AJI53808.1"/>
    </source>
</evidence>
<evidence type="ECO:0000313" key="2">
    <source>
        <dbReference type="Proteomes" id="UP000031830"/>
    </source>
</evidence>
<organism evidence="1 2">
    <name type="scientific">Francisella philomiragia</name>
    <dbReference type="NCBI Taxonomy" id="28110"/>
    <lineage>
        <taxon>Bacteria</taxon>
        <taxon>Pseudomonadati</taxon>
        <taxon>Pseudomonadota</taxon>
        <taxon>Gammaproteobacteria</taxon>
        <taxon>Thiotrichales</taxon>
        <taxon>Francisellaceae</taxon>
        <taxon>Francisella</taxon>
    </lineage>
</organism>
<dbReference type="EMBL" id="CP009440">
    <property type="protein sequence ID" value="AJI53808.1"/>
    <property type="molecule type" value="Genomic_DNA"/>
</dbReference>
<protein>
    <submittedName>
        <fullName evidence="1">Uncharacterized protein</fullName>
    </submittedName>
</protein>
<dbReference type="AlphaFoldDB" id="A0A0B6D829"/>
<sequence>MIAATVTVVLGKYFERKKDIEAHYREKKTQIYDEFLCKLLKLFHSTSENNKEIDDLVSFLQEWQRKIILWGEQDVLLNYINWLERLKEGKNDAKVMFMMEELFLEIRRDLGHKNNKLVKGTFTRLILKNPKIFLSIAENNPDVTLQEVAEAEKNLVNLQ</sequence>
<name>A0A0B6D829_9GAMM</name>
<dbReference type="Proteomes" id="UP000031830">
    <property type="component" value="Chromosome"/>
</dbReference>
<reference evidence="1 2" key="1">
    <citation type="journal article" date="2015" name="Genome Announc.">
        <title>Genome sequencing of 18 francisella strains to aid in assay development and testing.</title>
        <authorList>
            <person name="Johnson S.L."/>
            <person name="Daligault H.E."/>
            <person name="Davenport K.W."/>
            <person name="Coyne S.R."/>
            <person name="Frey K.G."/>
            <person name="Koroleva G.I."/>
            <person name="Broomall S.M."/>
            <person name="Bishop-Lilly K.A."/>
            <person name="Bruce D.C."/>
            <person name="Chertkov O."/>
            <person name="Freitas T."/>
            <person name="Jaissle J."/>
            <person name="Ladner J.T."/>
            <person name="Rosenzweig C.N."/>
            <person name="Gibbons H.S."/>
            <person name="Palacios G.F."/>
            <person name="Redden C.L."/>
            <person name="Xu Y."/>
            <person name="Minogue T.D."/>
            <person name="Chain P.S."/>
        </authorList>
    </citation>
    <scope>NUCLEOTIDE SEQUENCE [LARGE SCALE GENOMIC DNA]</scope>
    <source>
        <strain evidence="1 2">GA01-2794</strain>
    </source>
</reference>
<accession>A0A0B6D829</accession>
<dbReference type="RefSeq" id="WP_044525815.1">
    <property type="nucleotide sequence ID" value="NZ_CP009440.1"/>
</dbReference>
<gene>
    <name evidence="1" type="ORF">LA55_586</name>
</gene>
<dbReference type="KEGG" id="fpz:LA55_586"/>
<dbReference type="OrthoDB" id="5605732at2"/>